<evidence type="ECO:0000256" key="2">
    <source>
        <dbReference type="ARBA" id="ARBA00009748"/>
    </source>
</evidence>
<accession>A0A978VZZ3</accession>
<dbReference type="InterPro" id="IPR000528">
    <property type="entry name" value="Plant_nsLTP"/>
</dbReference>
<feature type="domain" description="Bifunctional inhibitor/plant lipid transfer protein/seed storage helical" evidence="7">
    <location>
        <begin position="63"/>
        <end position="145"/>
    </location>
</feature>
<evidence type="ECO:0000256" key="3">
    <source>
        <dbReference type="ARBA" id="ARBA00022448"/>
    </source>
</evidence>
<keyword evidence="6" id="KW-0472">Membrane</keyword>
<dbReference type="SUPFAM" id="SSF47699">
    <property type="entry name" value="Bifunctional inhibitor/lipid-transfer protein/seed storage 2S albumin"/>
    <property type="match status" value="1"/>
</dbReference>
<comment type="similarity">
    <text evidence="2">Belongs to the plant LTP family.</text>
</comment>
<evidence type="ECO:0000256" key="4">
    <source>
        <dbReference type="ARBA" id="ARBA00023121"/>
    </source>
</evidence>
<dbReference type="Proteomes" id="UP000813462">
    <property type="component" value="Unassembled WGS sequence"/>
</dbReference>
<keyword evidence="6" id="KW-1133">Transmembrane helix</keyword>
<dbReference type="PRINTS" id="PR00382">
    <property type="entry name" value="LIPIDTRNSFER"/>
</dbReference>
<keyword evidence="5" id="KW-1015">Disulfide bond</keyword>
<keyword evidence="4" id="KW-0446">Lipid-binding</keyword>
<evidence type="ECO:0000256" key="6">
    <source>
        <dbReference type="SAM" id="Phobius"/>
    </source>
</evidence>
<evidence type="ECO:0000313" key="9">
    <source>
        <dbReference type="Proteomes" id="UP000813462"/>
    </source>
</evidence>
<dbReference type="PANTHER" id="PTHR33076">
    <property type="entry name" value="NON-SPECIFIC LIPID-TRANSFER PROTEIN 2-RELATED"/>
    <property type="match status" value="1"/>
</dbReference>
<gene>
    <name evidence="8" type="ORF">FEM48_Zijuj01G0076600</name>
</gene>
<feature type="transmembrane region" description="Helical" evidence="6">
    <location>
        <begin position="44"/>
        <end position="62"/>
    </location>
</feature>
<dbReference type="InterPro" id="IPR016140">
    <property type="entry name" value="Bifunc_inhib/LTP/seed_store"/>
</dbReference>
<evidence type="ECO:0000256" key="5">
    <source>
        <dbReference type="ARBA" id="ARBA00023157"/>
    </source>
</evidence>
<dbReference type="Gene3D" id="1.10.110.10">
    <property type="entry name" value="Plant lipid-transfer and hydrophobic proteins"/>
    <property type="match status" value="1"/>
</dbReference>
<dbReference type="GO" id="GO:0006869">
    <property type="term" value="P:lipid transport"/>
    <property type="evidence" value="ECO:0007669"/>
    <property type="project" value="InterPro"/>
</dbReference>
<comment type="caution">
    <text evidence="8">The sequence shown here is derived from an EMBL/GenBank/DDBJ whole genome shotgun (WGS) entry which is preliminary data.</text>
</comment>
<comment type="function">
    <text evidence="1">Plant non-specific lipid-transfer proteins transfer phospholipids as well as galactolipids across membranes. May play a role in wax or cutin deposition in the cell walls of expanding epidermal cells and certain secretory tissues.</text>
</comment>
<dbReference type="Pfam" id="PF14368">
    <property type="entry name" value="LTP_2"/>
    <property type="match status" value="1"/>
</dbReference>
<reference evidence="8" key="1">
    <citation type="journal article" date="2021" name="Front. Plant Sci.">
        <title>Chromosome-Scale Genome Assembly for Chinese Sour Jujube and Insights Into Its Genome Evolution and Domestication Signature.</title>
        <authorList>
            <person name="Shen L.-Y."/>
            <person name="Luo H."/>
            <person name="Wang X.-L."/>
            <person name="Wang X.-M."/>
            <person name="Qiu X.-J."/>
            <person name="Liu H."/>
            <person name="Zhou S.-S."/>
            <person name="Jia K.-H."/>
            <person name="Nie S."/>
            <person name="Bao Y.-T."/>
            <person name="Zhang R.-G."/>
            <person name="Yun Q.-Z."/>
            <person name="Chai Y.-H."/>
            <person name="Lu J.-Y."/>
            <person name="Li Y."/>
            <person name="Zhao S.-W."/>
            <person name="Mao J.-F."/>
            <person name="Jia S.-G."/>
            <person name="Mao Y.-M."/>
        </authorList>
    </citation>
    <scope>NUCLEOTIDE SEQUENCE</scope>
    <source>
        <strain evidence="8">AT0</strain>
        <tissue evidence="8">Leaf</tissue>
    </source>
</reference>
<dbReference type="AlphaFoldDB" id="A0A978VZZ3"/>
<evidence type="ECO:0000313" key="8">
    <source>
        <dbReference type="EMBL" id="KAH7545277.1"/>
    </source>
</evidence>
<sequence length="158" mass="17176">MVKIETETLPKLSFPTRFHEEGAKNLATEKMVKSKKKLKMAKKVMLVWTFLVLGLAIMVLGSTHENNITCQQALTDLLPCQPFLTAAAGADQPSGPCCLGVQIVFQAASTTQIRRDLCVCFKNAAAQFGVKPDRAKQIPTLCNIALTIPIDPSINCST</sequence>
<keyword evidence="6" id="KW-0812">Transmembrane</keyword>
<dbReference type="InterPro" id="IPR036312">
    <property type="entry name" value="Bifun_inhib/LTP/seed_sf"/>
</dbReference>
<evidence type="ECO:0000256" key="1">
    <source>
        <dbReference type="ARBA" id="ARBA00003211"/>
    </source>
</evidence>
<dbReference type="GO" id="GO:0008289">
    <property type="term" value="F:lipid binding"/>
    <property type="evidence" value="ECO:0007669"/>
    <property type="project" value="UniProtKB-KW"/>
</dbReference>
<evidence type="ECO:0000259" key="7">
    <source>
        <dbReference type="Pfam" id="PF14368"/>
    </source>
</evidence>
<proteinExistence type="inferred from homology"/>
<organism evidence="8 9">
    <name type="scientific">Ziziphus jujuba var. spinosa</name>
    <dbReference type="NCBI Taxonomy" id="714518"/>
    <lineage>
        <taxon>Eukaryota</taxon>
        <taxon>Viridiplantae</taxon>
        <taxon>Streptophyta</taxon>
        <taxon>Embryophyta</taxon>
        <taxon>Tracheophyta</taxon>
        <taxon>Spermatophyta</taxon>
        <taxon>Magnoliopsida</taxon>
        <taxon>eudicotyledons</taxon>
        <taxon>Gunneridae</taxon>
        <taxon>Pentapetalae</taxon>
        <taxon>rosids</taxon>
        <taxon>fabids</taxon>
        <taxon>Rosales</taxon>
        <taxon>Rhamnaceae</taxon>
        <taxon>Paliureae</taxon>
        <taxon>Ziziphus</taxon>
    </lineage>
</organism>
<name>A0A978VZZ3_ZIZJJ</name>
<dbReference type="EMBL" id="JAEACU010000001">
    <property type="protein sequence ID" value="KAH7545277.1"/>
    <property type="molecule type" value="Genomic_DNA"/>
</dbReference>
<keyword evidence="3" id="KW-0813">Transport</keyword>
<protein>
    <recommendedName>
        <fullName evidence="7">Bifunctional inhibitor/plant lipid transfer protein/seed storage helical domain-containing protein</fullName>
    </recommendedName>
</protein>
<dbReference type="CDD" id="cd01960">
    <property type="entry name" value="nsLTP1"/>
    <property type="match status" value="1"/>
</dbReference>